<evidence type="ECO:0000313" key="12">
    <source>
        <dbReference type="EMBL" id="WPD20085.1"/>
    </source>
</evidence>
<dbReference type="NCBIfam" id="TIGR03594">
    <property type="entry name" value="GTPase_EngA"/>
    <property type="match status" value="1"/>
</dbReference>
<dbReference type="CDD" id="cd01895">
    <property type="entry name" value="EngA2"/>
    <property type="match status" value="1"/>
</dbReference>
<evidence type="ECO:0000256" key="6">
    <source>
        <dbReference type="ARBA" id="ARBA00023134"/>
    </source>
</evidence>
<sequence>MKPVVAIVGRPNVGKSTLFNRIIERRLAIEDDVPGVTRDRLYADTDWAGRAFTLVDTGGLAEGDDPLTVQVRRQVEAAVREADVLVMVVDGQAGVTPADEDVARLLRQANKPTILAVNKVDDPRWDGVQYDFFRLGLGEPIPVAAGPGRNVGDLLDAVVRALPNPAPAAGGGQAEADGGAWGEPAEIAVAIVGRPNVGKSSLLNRLLGEERVVVSEIPGTTRDAVDVVWRHGERTFRFIDTAGLRRRSRIKEDVEFYSTVRTRRALARADVACVVLDARDPATEQDKRIAGMALEEGKACVLAVNKWDLVTKGPDTADRYREALSREYDFLPFAPIVFLSAATGQRLDRLVDWIGRVADNHRRQVPQPVLRKVVDDALVVHQPPSARGRRLRIHDIRQVATRPPTILFVVSDPDAVHFSFQRFLENVLRQAFDFTGTPLRLVFRSPGKGKGRDRDEE</sequence>
<dbReference type="Gene3D" id="3.30.300.20">
    <property type="match status" value="1"/>
</dbReference>
<feature type="binding site" evidence="8">
    <location>
        <begin position="118"/>
        <end position="121"/>
    </location>
    <ligand>
        <name>GTP</name>
        <dbReference type="ChEBI" id="CHEBI:37565"/>
        <label>1</label>
    </ligand>
</feature>
<keyword evidence="4 10" id="KW-0677">Repeat</keyword>
<evidence type="ECO:0000256" key="5">
    <source>
        <dbReference type="ARBA" id="ARBA00022741"/>
    </source>
</evidence>
<feature type="binding site" evidence="8">
    <location>
        <begin position="305"/>
        <end position="308"/>
    </location>
    <ligand>
        <name>GTP</name>
        <dbReference type="ChEBI" id="CHEBI:37565"/>
        <label>2</label>
    </ligand>
</feature>
<dbReference type="Proteomes" id="UP001304683">
    <property type="component" value="Chromosome"/>
</dbReference>
<feature type="binding site" evidence="8">
    <location>
        <begin position="9"/>
        <end position="16"/>
    </location>
    <ligand>
        <name>GTP</name>
        <dbReference type="ChEBI" id="CHEBI:37565"/>
        <label>1</label>
    </ligand>
</feature>
<dbReference type="PANTHER" id="PTHR43834:SF6">
    <property type="entry name" value="GTPASE DER"/>
    <property type="match status" value="1"/>
</dbReference>
<dbReference type="GO" id="GO:0016787">
    <property type="term" value="F:hydrolase activity"/>
    <property type="evidence" value="ECO:0007669"/>
    <property type="project" value="UniProtKB-KW"/>
</dbReference>
<dbReference type="Pfam" id="PF01926">
    <property type="entry name" value="MMR_HSR1"/>
    <property type="match status" value="2"/>
</dbReference>
<evidence type="ECO:0000256" key="3">
    <source>
        <dbReference type="ARBA" id="ARBA00022517"/>
    </source>
</evidence>
<dbReference type="PANTHER" id="PTHR43834">
    <property type="entry name" value="GTPASE DER"/>
    <property type="match status" value="1"/>
</dbReference>
<proteinExistence type="inferred from homology"/>
<dbReference type="CDD" id="cd01894">
    <property type="entry name" value="EngA1"/>
    <property type="match status" value="1"/>
</dbReference>
<organism evidence="12 13">
    <name type="scientific">Thermaerobacter composti</name>
    <dbReference type="NCBI Taxonomy" id="554949"/>
    <lineage>
        <taxon>Bacteria</taxon>
        <taxon>Bacillati</taxon>
        <taxon>Bacillota</taxon>
        <taxon>Clostridia</taxon>
        <taxon>Eubacteriales</taxon>
        <taxon>Clostridiales Family XVII. Incertae Sedis</taxon>
        <taxon>Thermaerobacter</taxon>
    </lineage>
</organism>
<evidence type="ECO:0000256" key="7">
    <source>
        <dbReference type="ARBA" id="ARBA00032345"/>
    </source>
</evidence>
<evidence type="ECO:0000256" key="4">
    <source>
        <dbReference type="ARBA" id="ARBA00022737"/>
    </source>
</evidence>
<evidence type="ECO:0000256" key="2">
    <source>
        <dbReference type="ARBA" id="ARBA00020953"/>
    </source>
</evidence>
<dbReference type="SUPFAM" id="SSF52540">
    <property type="entry name" value="P-loop containing nucleoside triphosphate hydrolases"/>
    <property type="match status" value="2"/>
</dbReference>
<dbReference type="PIRSF" id="PIRSF006485">
    <property type="entry name" value="GTP-binding_EngA"/>
    <property type="match status" value="1"/>
</dbReference>
<dbReference type="HAMAP" id="MF_00195">
    <property type="entry name" value="GTPase_Der"/>
    <property type="match status" value="1"/>
</dbReference>
<evidence type="ECO:0000256" key="9">
    <source>
        <dbReference type="PROSITE-ProRule" id="PRU01049"/>
    </source>
</evidence>
<evidence type="ECO:0000256" key="1">
    <source>
        <dbReference type="ARBA" id="ARBA00008279"/>
    </source>
</evidence>
<evidence type="ECO:0000256" key="8">
    <source>
        <dbReference type="HAMAP-Rule" id="MF_00195"/>
    </source>
</evidence>
<dbReference type="EMBL" id="CP132508">
    <property type="protein sequence ID" value="WPD20085.1"/>
    <property type="molecule type" value="Genomic_DNA"/>
</dbReference>
<dbReference type="RefSeq" id="WP_135225415.1">
    <property type="nucleotide sequence ID" value="NZ_CP132508.1"/>
</dbReference>
<feature type="binding site" evidence="8">
    <location>
        <begin position="56"/>
        <end position="60"/>
    </location>
    <ligand>
        <name>GTP</name>
        <dbReference type="ChEBI" id="CHEBI:37565"/>
        <label>1</label>
    </ligand>
</feature>
<dbReference type="InterPro" id="IPR016484">
    <property type="entry name" value="GTPase_Der"/>
</dbReference>
<keyword evidence="3 8" id="KW-0690">Ribosome biogenesis</keyword>
<comment type="function">
    <text evidence="8 10">GTPase that plays an essential role in the late steps of ribosome biogenesis.</text>
</comment>
<dbReference type="InterPro" id="IPR005225">
    <property type="entry name" value="Small_GTP-bd"/>
</dbReference>
<dbReference type="PROSITE" id="PS51712">
    <property type="entry name" value="G_ENGA"/>
    <property type="match status" value="2"/>
</dbReference>
<keyword evidence="13" id="KW-1185">Reference proteome</keyword>
<dbReference type="NCBIfam" id="TIGR00231">
    <property type="entry name" value="small_GTP"/>
    <property type="match status" value="2"/>
</dbReference>
<feature type="binding site" evidence="8">
    <location>
        <begin position="240"/>
        <end position="244"/>
    </location>
    <ligand>
        <name>GTP</name>
        <dbReference type="ChEBI" id="CHEBI:37565"/>
        <label>2</label>
    </ligand>
</feature>
<keyword evidence="6 8" id="KW-0342">GTP-binding</keyword>
<accession>A0ABZ0QRG6</accession>
<keyword evidence="12" id="KW-0378">Hydrolase</keyword>
<dbReference type="InterPro" id="IPR015946">
    <property type="entry name" value="KH_dom-like_a/b"/>
</dbReference>
<dbReference type="InterPro" id="IPR006073">
    <property type="entry name" value="GTP-bd"/>
</dbReference>
<dbReference type="Gene3D" id="3.40.50.300">
    <property type="entry name" value="P-loop containing nucleotide triphosphate hydrolases"/>
    <property type="match status" value="2"/>
</dbReference>
<comment type="similarity">
    <text evidence="1 8 9 10">Belongs to the TRAFAC class TrmE-Era-EngA-EngB-Septin-like GTPase superfamily. EngA (Der) GTPase family.</text>
</comment>
<dbReference type="InterPro" id="IPR031166">
    <property type="entry name" value="G_ENGA"/>
</dbReference>
<dbReference type="InterPro" id="IPR032859">
    <property type="entry name" value="KH_dom-like"/>
</dbReference>
<evidence type="ECO:0000259" key="11">
    <source>
        <dbReference type="PROSITE" id="PS51712"/>
    </source>
</evidence>
<gene>
    <name evidence="8 12" type="primary">der</name>
    <name evidence="12" type="ORF">Q5761_05475</name>
</gene>
<feature type="binding site" evidence="8">
    <location>
        <begin position="193"/>
        <end position="200"/>
    </location>
    <ligand>
        <name>GTP</name>
        <dbReference type="ChEBI" id="CHEBI:37565"/>
        <label>2</label>
    </ligand>
</feature>
<dbReference type="InterPro" id="IPR027417">
    <property type="entry name" value="P-loop_NTPase"/>
</dbReference>
<keyword evidence="5 8" id="KW-0547">Nucleotide-binding</keyword>
<feature type="domain" description="EngA-type G" evidence="11">
    <location>
        <begin position="3"/>
        <end position="166"/>
    </location>
</feature>
<name>A0ABZ0QRG6_9FIRM</name>
<evidence type="ECO:0000256" key="10">
    <source>
        <dbReference type="RuleBase" id="RU004481"/>
    </source>
</evidence>
<feature type="domain" description="EngA-type G" evidence="11">
    <location>
        <begin position="187"/>
        <end position="362"/>
    </location>
</feature>
<protein>
    <recommendedName>
        <fullName evidence="2 8">GTPase Der</fullName>
    </recommendedName>
    <alternativeName>
        <fullName evidence="7 8">GTP-binding protein EngA</fullName>
    </alternativeName>
</protein>
<dbReference type="PRINTS" id="PR00326">
    <property type="entry name" value="GTP1OBG"/>
</dbReference>
<comment type="subunit">
    <text evidence="8">Associates with the 50S ribosomal subunit.</text>
</comment>
<reference evidence="12 13" key="1">
    <citation type="submission" date="2023-08" db="EMBL/GenBank/DDBJ databases">
        <title>Genome sequence of Thermaerobacter compostii strain Ins1, a spore-forming filamentous bacterium isolated from a deep geothermal reservoir.</title>
        <authorList>
            <person name="Bregnard D."/>
            <person name="Gonzalez D."/>
            <person name="Junier P."/>
        </authorList>
    </citation>
    <scope>NUCLEOTIDE SEQUENCE [LARGE SCALE GENOMIC DNA]</scope>
    <source>
        <strain evidence="12 13">Ins1</strain>
    </source>
</reference>
<evidence type="ECO:0000313" key="13">
    <source>
        <dbReference type="Proteomes" id="UP001304683"/>
    </source>
</evidence>
<dbReference type="Pfam" id="PF14714">
    <property type="entry name" value="KH_dom-like"/>
    <property type="match status" value="1"/>
</dbReference>